<dbReference type="EMBL" id="JBBPBN010000007">
    <property type="protein sequence ID" value="KAK9034000.1"/>
    <property type="molecule type" value="Genomic_DNA"/>
</dbReference>
<evidence type="ECO:0000313" key="2">
    <source>
        <dbReference type="EMBL" id="KAK9034000.1"/>
    </source>
</evidence>
<dbReference type="InterPro" id="IPR006566">
    <property type="entry name" value="FBD"/>
</dbReference>
<keyword evidence="3" id="KW-1185">Reference proteome</keyword>
<dbReference type="PANTHER" id="PTHR31900">
    <property type="entry name" value="F-BOX/RNI SUPERFAMILY PROTEIN-RELATED"/>
    <property type="match status" value="1"/>
</dbReference>
<dbReference type="PANTHER" id="PTHR31900:SF30">
    <property type="entry name" value="SUPERFAMILY PROTEIN, PUTATIVE-RELATED"/>
    <property type="match status" value="1"/>
</dbReference>
<evidence type="ECO:0000313" key="3">
    <source>
        <dbReference type="Proteomes" id="UP001396334"/>
    </source>
</evidence>
<gene>
    <name evidence="2" type="ORF">V6N11_050179</name>
</gene>
<sequence>MNFSLNWHYSLVTYRFSHIEDALKHDSKATNEVVWLDAKRESKVTNMVEEYVEISSDKILEDELAEKFGGGIQSRKFGIEIMRSDRLPILSHKRFVAFKNLLHLELLDRMNTWKGKGLFEFLEFSPNLQTLVTFKVSKEVWFLMEEVPSCVVYQLKGFKVLDFDDESSLFEMVTYILNNATTLDKLTISTS</sequence>
<organism evidence="2 3">
    <name type="scientific">Hibiscus sabdariffa</name>
    <name type="common">roselle</name>
    <dbReference type="NCBI Taxonomy" id="183260"/>
    <lineage>
        <taxon>Eukaryota</taxon>
        <taxon>Viridiplantae</taxon>
        <taxon>Streptophyta</taxon>
        <taxon>Embryophyta</taxon>
        <taxon>Tracheophyta</taxon>
        <taxon>Spermatophyta</taxon>
        <taxon>Magnoliopsida</taxon>
        <taxon>eudicotyledons</taxon>
        <taxon>Gunneridae</taxon>
        <taxon>Pentapetalae</taxon>
        <taxon>rosids</taxon>
        <taxon>malvids</taxon>
        <taxon>Malvales</taxon>
        <taxon>Malvaceae</taxon>
        <taxon>Malvoideae</taxon>
        <taxon>Hibiscus</taxon>
    </lineage>
</organism>
<proteinExistence type="predicted"/>
<protein>
    <recommendedName>
        <fullName evidence="1">FBD domain-containing protein</fullName>
    </recommendedName>
</protein>
<accession>A0ABR2T942</accession>
<comment type="caution">
    <text evidence="2">The sequence shown here is derived from an EMBL/GenBank/DDBJ whole genome shotgun (WGS) entry which is preliminary data.</text>
</comment>
<feature type="domain" description="FBD" evidence="1">
    <location>
        <begin position="146"/>
        <end position="188"/>
    </location>
</feature>
<dbReference type="InterPro" id="IPR050232">
    <property type="entry name" value="FBL13/AtMIF1-like"/>
</dbReference>
<reference evidence="2 3" key="1">
    <citation type="journal article" date="2024" name="G3 (Bethesda)">
        <title>Genome assembly of Hibiscus sabdariffa L. provides insights into metabolisms of medicinal natural products.</title>
        <authorList>
            <person name="Kim T."/>
        </authorList>
    </citation>
    <scope>NUCLEOTIDE SEQUENCE [LARGE SCALE GENOMIC DNA]</scope>
    <source>
        <strain evidence="2">TK-2024</strain>
        <tissue evidence="2">Old leaves</tissue>
    </source>
</reference>
<dbReference type="Proteomes" id="UP001396334">
    <property type="component" value="Unassembled WGS sequence"/>
</dbReference>
<dbReference type="Pfam" id="PF08387">
    <property type="entry name" value="FBD"/>
    <property type="match status" value="1"/>
</dbReference>
<evidence type="ECO:0000259" key="1">
    <source>
        <dbReference type="Pfam" id="PF08387"/>
    </source>
</evidence>
<name>A0ABR2T942_9ROSI</name>